<evidence type="ECO:0000256" key="1">
    <source>
        <dbReference type="SAM" id="MobiDB-lite"/>
    </source>
</evidence>
<organism evidence="2 3">
    <name type="scientific">Trichosporon asahii var. asahii (strain ATCC 90039 / CBS 2479 / JCM 2466 / KCTC 7840 / NBRC 103889/ NCYC 2677 / UAMH 7654)</name>
    <name type="common">Yeast</name>
    <dbReference type="NCBI Taxonomy" id="1186058"/>
    <lineage>
        <taxon>Eukaryota</taxon>
        <taxon>Fungi</taxon>
        <taxon>Dikarya</taxon>
        <taxon>Basidiomycota</taxon>
        <taxon>Agaricomycotina</taxon>
        <taxon>Tremellomycetes</taxon>
        <taxon>Trichosporonales</taxon>
        <taxon>Trichosporonaceae</taxon>
        <taxon>Trichosporon</taxon>
    </lineage>
</organism>
<dbReference type="Proteomes" id="UP000002748">
    <property type="component" value="Unassembled WGS sequence"/>
</dbReference>
<evidence type="ECO:0000313" key="3">
    <source>
        <dbReference type="Proteomes" id="UP000002748"/>
    </source>
</evidence>
<dbReference type="EMBL" id="ALBS01000144">
    <property type="protein sequence ID" value="EJT49921.1"/>
    <property type="molecule type" value="Genomic_DNA"/>
</dbReference>
<gene>
    <name evidence="2" type="ORF">A1Q1_00934</name>
</gene>
<feature type="compositionally biased region" description="Basic and acidic residues" evidence="1">
    <location>
        <begin position="40"/>
        <end position="50"/>
    </location>
</feature>
<sequence>MKRKHGSDSGSDSAADSAADSGSDFQPSPTPAPVNKKPNVKPDIKPDIKPKVTKSPTKRASPSKAGGSGKLPPGSKAALASLIVQRGLASLPSHAECAEITGMTPAQVRNQLDPRKGVRKELQKLAETLE</sequence>
<feature type="region of interest" description="Disordered" evidence="1">
    <location>
        <begin position="1"/>
        <end position="75"/>
    </location>
</feature>
<evidence type="ECO:0000313" key="2">
    <source>
        <dbReference type="EMBL" id="EJT49921.1"/>
    </source>
</evidence>
<comment type="caution">
    <text evidence="2">The sequence shown here is derived from an EMBL/GenBank/DDBJ whole genome shotgun (WGS) entry which is preliminary data.</text>
</comment>
<dbReference type="VEuPathDB" id="FungiDB:A1Q1_00934"/>
<dbReference type="GeneID" id="25984448"/>
<dbReference type="AlphaFoldDB" id="J5T9Y7"/>
<protein>
    <submittedName>
        <fullName evidence="2">Uncharacterized protein</fullName>
    </submittedName>
</protein>
<reference evidence="2 3" key="1">
    <citation type="journal article" date="2012" name="Eukaryot. Cell">
        <title>Draft genome sequence of CBS 2479, the standard type strain of Trichosporon asahii.</title>
        <authorList>
            <person name="Yang R.Y."/>
            <person name="Li H.T."/>
            <person name="Zhu H."/>
            <person name="Zhou G.P."/>
            <person name="Wang M."/>
            <person name="Wang L."/>
        </authorList>
    </citation>
    <scope>NUCLEOTIDE SEQUENCE [LARGE SCALE GENOMIC DNA]</scope>
    <source>
        <strain evidence="3">ATCC 90039 / CBS 2479 / JCM 2466 / KCTC 7840 / NCYC 2677 / UAMH 7654</strain>
    </source>
</reference>
<name>J5T9Y7_TRIAS</name>
<feature type="compositionally biased region" description="Low complexity" evidence="1">
    <location>
        <begin position="8"/>
        <end position="24"/>
    </location>
</feature>
<dbReference type="RefSeq" id="XP_014181032.1">
    <property type="nucleotide sequence ID" value="XM_014325557.1"/>
</dbReference>
<dbReference type="KEGG" id="tasa:A1Q1_00934"/>
<proteinExistence type="predicted"/>
<accession>J5T9Y7</accession>
<dbReference type="HOGENOM" id="CLU_1939602_0_0_1"/>